<organism evidence="7 8">
    <name type="scientific">Massilia timonae</name>
    <dbReference type="NCBI Taxonomy" id="47229"/>
    <lineage>
        <taxon>Bacteria</taxon>
        <taxon>Pseudomonadati</taxon>
        <taxon>Pseudomonadota</taxon>
        <taxon>Betaproteobacteria</taxon>
        <taxon>Burkholderiales</taxon>
        <taxon>Oxalobacteraceae</taxon>
        <taxon>Telluria group</taxon>
        <taxon>Massilia</taxon>
    </lineage>
</organism>
<dbReference type="RefSeq" id="WP_005665139.1">
    <property type="nucleotide sequence ID" value="NZ_CAUQYF010000056.1"/>
</dbReference>
<accession>A0A1S2N7Q2</accession>
<feature type="chain" id="PRO_5010313458" evidence="5">
    <location>
        <begin position="20"/>
        <end position="120"/>
    </location>
</feature>
<evidence type="ECO:0000313" key="8">
    <source>
        <dbReference type="Proteomes" id="UP000180246"/>
    </source>
</evidence>
<dbReference type="PROSITE" id="PS51257">
    <property type="entry name" value="PROKAR_LIPOPROTEIN"/>
    <property type="match status" value="1"/>
</dbReference>
<dbReference type="InterPro" id="IPR009056">
    <property type="entry name" value="Cyt_c-like_dom"/>
</dbReference>
<evidence type="ECO:0000256" key="1">
    <source>
        <dbReference type="ARBA" id="ARBA00022617"/>
    </source>
</evidence>
<evidence type="ECO:0000256" key="2">
    <source>
        <dbReference type="ARBA" id="ARBA00022723"/>
    </source>
</evidence>
<dbReference type="AlphaFoldDB" id="A0A1S2N7Q2"/>
<dbReference type="Gene3D" id="1.10.760.10">
    <property type="entry name" value="Cytochrome c-like domain"/>
    <property type="match status" value="1"/>
</dbReference>
<evidence type="ECO:0000256" key="3">
    <source>
        <dbReference type="ARBA" id="ARBA00023004"/>
    </source>
</evidence>
<gene>
    <name evidence="7" type="ORF">LO55_1996</name>
</gene>
<keyword evidence="1 4" id="KW-0349">Heme</keyword>
<comment type="caution">
    <text evidence="7">The sequence shown here is derived from an EMBL/GenBank/DDBJ whole genome shotgun (WGS) entry which is preliminary data.</text>
</comment>
<evidence type="ECO:0000313" key="7">
    <source>
        <dbReference type="EMBL" id="OIJ41101.1"/>
    </source>
</evidence>
<dbReference type="GO" id="GO:0020037">
    <property type="term" value="F:heme binding"/>
    <property type="evidence" value="ECO:0007669"/>
    <property type="project" value="InterPro"/>
</dbReference>
<dbReference type="PROSITE" id="PS51007">
    <property type="entry name" value="CYTC"/>
    <property type="match status" value="1"/>
</dbReference>
<keyword evidence="3 4" id="KW-0408">Iron</keyword>
<keyword evidence="2 4" id="KW-0479">Metal-binding</keyword>
<evidence type="ECO:0000256" key="5">
    <source>
        <dbReference type="SAM" id="SignalP"/>
    </source>
</evidence>
<dbReference type="GO" id="GO:0046872">
    <property type="term" value="F:metal ion binding"/>
    <property type="evidence" value="ECO:0007669"/>
    <property type="project" value="UniProtKB-KW"/>
</dbReference>
<evidence type="ECO:0000256" key="4">
    <source>
        <dbReference type="PROSITE-ProRule" id="PRU00433"/>
    </source>
</evidence>
<dbReference type="SUPFAM" id="SSF46626">
    <property type="entry name" value="Cytochrome c"/>
    <property type="match status" value="1"/>
</dbReference>
<dbReference type="GO" id="GO:0009055">
    <property type="term" value="F:electron transfer activity"/>
    <property type="evidence" value="ECO:0007669"/>
    <property type="project" value="InterPro"/>
</dbReference>
<protein>
    <submittedName>
        <fullName evidence="7">Cytochrome c family protein</fullName>
    </submittedName>
</protein>
<name>A0A1S2N7Q2_9BURK</name>
<dbReference type="EMBL" id="JRYB01000001">
    <property type="protein sequence ID" value="OIJ41101.1"/>
    <property type="molecule type" value="Genomic_DNA"/>
</dbReference>
<proteinExistence type="predicted"/>
<dbReference type="InterPro" id="IPR036909">
    <property type="entry name" value="Cyt_c-like_dom_sf"/>
</dbReference>
<keyword evidence="5" id="KW-0732">Signal</keyword>
<reference evidence="7 8" key="1">
    <citation type="submission" date="2014-10" db="EMBL/GenBank/DDBJ databases">
        <authorList>
            <person name="Seo M.-J."/>
            <person name="Seok Y.J."/>
            <person name="Cha I.-T."/>
        </authorList>
    </citation>
    <scope>NUCLEOTIDE SEQUENCE [LARGE SCALE GENOMIC DNA]</scope>
    <source>
        <strain evidence="7 8">NEU</strain>
    </source>
</reference>
<feature type="domain" description="Cytochrome c" evidence="6">
    <location>
        <begin position="30"/>
        <end position="120"/>
    </location>
</feature>
<dbReference type="Proteomes" id="UP000180246">
    <property type="component" value="Unassembled WGS sequence"/>
</dbReference>
<feature type="signal peptide" evidence="5">
    <location>
        <begin position="1"/>
        <end position="19"/>
    </location>
</feature>
<sequence>MTAARIPAMMALAMLVAACGPTRPAPGIQGDPERGKIALTQYACHSCHTVPSIAGSKVYVGRPLGDMAERRYIAGKVPNTQDNLVRWIMDPQAIDPGNAMPNMGVSERDAIDISAYLLSQ</sequence>
<evidence type="ECO:0000259" key="6">
    <source>
        <dbReference type="PROSITE" id="PS51007"/>
    </source>
</evidence>